<feature type="chain" id="PRO_5015180842" evidence="1">
    <location>
        <begin position="20"/>
        <end position="26"/>
    </location>
</feature>
<name>A0A2P2PWT9_RHIMU</name>
<keyword evidence="1" id="KW-0732">Signal</keyword>
<feature type="signal peptide" evidence="1">
    <location>
        <begin position="1"/>
        <end position="19"/>
    </location>
</feature>
<protein>
    <submittedName>
        <fullName evidence="2">Uncharacterized protein</fullName>
    </submittedName>
</protein>
<proteinExistence type="predicted"/>
<dbReference type="EMBL" id="GGEC01078681">
    <property type="protein sequence ID" value="MBX59165.1"/>
    <property type="molecule type" value="Transcribed_RNA"/>
</dbReference>
<evidence type="ECO:0000313" key="2">
    <source>
        <dbReference type="EMBL" id="MBX59165.1"/>
    </source>
</evidence>
<evidence type="ECO:0000256" key="1">
    <source>
        <dbReference type="SAM" id="SignalP"/>
    </source>
</evidence>
<sequence length="26" mass="2961">MTHLFTCSLIFLFSTTCKAKSCSNNY</sequence>
<organism evidence="2">
    <name type="scientific">Rhizophora mucronata</name>
    <name type="common">Asiatic mangrove</name>
    <dbReference type="NCBI Taxonomy" id="61149"/>
    <lineage>
        <taxon>Eukaryota</taxon>
        <taxon>Viridiplantae</taxon>
        <taxon>Streptophyta</taxon>
        <taxon>Embryophyta</taxon>
        <taxon>Tracheophyta</taxon>
        <taxon>Spermatophyta</taxon>
        <taxon>Magnoliopsida</taxon>
        <taxon>eudicotyledons</taxon>
        <taxon>Gunneridae</taxon>
        <taxon>Pentapetalae</taxon>
        <taxon>rosids</taxon>
        <taxon>fabids</taxon>
        <taxon>Malpighiales</taxon>
        <taxon>Rhizophoraceae</taxon>
        <taxon>Rhizophora</taxon>
    </lineage>
</organism>
<dbReference type="AlphaFoldDB" id="A0A2P2PWT9"/>
<accession>A0A2P2PWT9</accession>
<reference evidence="2" key="1">
    <citation type="submission" date="2018-02" db="EMBL/GenBank/DDBJ databases">
        <title>Rhizophora mucronata_Transcriptome.</title>
        <authorList>
            <person name="Meera S.P."/>
            <person name="Sreeshan A."/>
            <person name="Augustine A."/>
        </authorList>
    </citation>
    <scope>NUCLEOTIDE SEQUENCE</scope>
    <source>
        <tissue evidence="2">Leaf</tissue>
    </source>
</reference>